<name>A0ABN6N028_9BACT</name>
<evidence type="ECO:0000313" key="3">
    <source>
        <dbReference type="EMBL" id="BDG05328.1"/>
    </source>
</evidence>
<feature type="transmembrane region" description="Helical" evidence="1">
    <location>
        <begin position="49"/>
        <end position="68"/>
    </location>
</feature>
<keyword evidence="1" id="KW-0472">Membrane</keyword>
<feature type="domain" description="CAAX prenyl protease 2/Lysostaphin resistance protein A-like" evidence="2">
    <location>
        <begin position="128"/>
        <end position="216"/>
    </location>
</feature>
<accession>A0ABN6N028</accession>
<dbReference type="Proteomes" id="UP001162891">
    <property type="component" value="Chromosome"/>
</dbReference>
<organism evidence="3 4">
    <name type="scientific">Anaeromyxobacter oryzae</name>
    <dbReference type="NCBI Taxonomy" id="2918170"/>
    <lineage>
        <taxon>Bacteria</taxon>
        <taxon>Pseudomonadati</taxon>
        <taxon>Myxococcota</taxon>
        <taxon>Myxococcia</taxon>
        <taxon>Myxococcales</taxon>
        <taxon>Cystobacterineae</taxon>
        <taxon>Anaeromyxobacteraceae</taxon>
        <taxon>Anaeromyxobacter</taxon>
    </lineage>
</organism>
<protein>
    <recommendedName>
        <fullName evidence="2">CAAX prenyl protease 2/Lysostaphin resistance protein A-like domain-containing protein</fullName>
    </recommendedName>
</protein>
<keyword evidence="1" id="KW-0812">Transmembrane</keyword>
<keyword evidence="1" id="KW-1133">Transmembrane helix</keyword>
<evidence type="ECO:0000256" key="1">
    <source>
        <dbReference type="SAM" id="Phobius"/>
    </source>
</evidence>
<dbReference type="Pfam" id="PF02517">
    <property type="entry name" value="Rce1-like"/>
    <property type="match status" value="1"/>
</dbReference>
<evidence type="ECO:0000313" key="4">
    <source>
        <dbReference type="Proteomes" id="UP001162891"/>
    </source>
</evidence>
<gene>
    <name evidence="3" type="ORF">AMOR_43240</name>
</gene>
<reference evidence="4" key="1">
    <citation type="journal article" date="2022" name="Int. J. Syst. Evol. Microbiol.">
        <title>Anaeromyxobacter oryzae sp. nov., Anaeromyxobacter diazotrophicus sp. nov. and Anaeromyxobacter paludicola sp. nov., isolated from paddy soils.</title>
        <authorList>
            <person name="Itoh H."/>
            <person name="Xu Z."/>
            <person name="Mise K."/>
            <person name="Masuda Y."/>
            <person name="Ushijima N."/>
            <person name="Hayakawa C."/>
            <person name="Shiratori Y."/>
            <person name="Senoo K."/>
        </authorList>
    </citation>
    <scope>NUCLEOTIDE SEQUENCE [LARGE SCALE GENOMIC DNA]</scope>
    <source>
        <strain evidence="4">Red232</strain>
    </source>
</reference>
<feature type="transmembrane region" description="Helical" evidence="1">
    <location>
        <begin position="158"/>
        <end position="177"/>
    </location>
</feature>
<sequence>MVRVPTHNTAGGDARSAARSSARGAAAVCTAVAAALLWSLLVAASPPRFFAYAAPFCLGWIGLSALAAPPGLLARLRPRAVDVALGVATGLLLYAGSRLFLWAFCGGFTDALCAPLAAMFDRFRTRALLPGLALFFLVAPAEEAFWRGVVQARLATRLGAARAVVVATGLAVLLALATREPFLALATLPTYAAWGALAAWRRSLVPALVSHALWSTLVAVLAPPV</sequence>
<keyword evidence="4" id="KW-1185">Reference proteome</keyword>
<feature type="transmembrane region" description="Helical" evidence="1">
    <location>
        <begin position="127"/>
        <end position="146"/>
    </location>
</feature>
<proteinExistence type="predicted"/>
<feature type="transmembrane region" description="Helical" evidence="1">
    <location>
        <begin position="80"/>
        <end position="95"/>
    </location>
</feature>
<evidence type="ECO:0000259" key="2">
    <source>
        <dbReference type="Pfam" id="PF02517"/>
    </source>
</evidence>
<feature type="transmembrane region" description="Helical" evidence="1">
    <location>
        <begin position="25"/>
        <end position="43"/>
    </location>
</feature>
<dbReference type="EMBL" id="AP025591">
    <property type="protein sequence ID" value="BDG05328.1"/>
    <property type="molecule type" value="Genomic_DNA"/>
</dbReference>
<dbReference type="InterPro" id="IPR003675">
    <property type="entry name" value="Rce1/LyrA-like_dom"/>
</dbReference>